<keyword evidence="2" id="KW-0949">S-adenosyl-L-methionine</keyword>
<name>A0A7C9VEI6_9BRAD</name>
<keyword evidence="5" id="KW-0411">Iron-sulfur</keyword>
<evidence type="ECO:0000256" key="3">
    <source>
        <dbReference type="ARBA" id="ARBA00022723"/>
    </source>
</evidence>
<evidence type="ECO:0000313" key="8">
    <source>
        <dbReference type="Proteomes" id="UP000480266"/>
    </source>
</evidence>
<dbReference type="SFLD" id="SFLDG01082">
    <property type="entry name" value="B12-binding_domain_containing"/>
    <property type="match status" value="1"/>
</dbReference>
<sequence>MAAFPLPAYELLPLNKYFIGSIQFSSGCPYQCEFCDIPALYGRNPRLKSPEQVIAELDKMLECGLAGAVYFVDDNFIGNRKATLDLLPHLIEWQKRNGYAIQFACEATLNIAKRPEILSLMREAYFTTLFAGIETPDPDALKAMSKQHNMMVPILEGVRTLNGYGLEVVSGIILGLDTDKLDAGEGILDFIDQSQIPLLTINLLQALPRTPLYDRLKREGRLIEDSDRDSNVDFFLPYEHVVSTWRECMGRAYTPEKLFARFEHQVRETYPNRFQPPNSKQRLSWSNIKRGMTMLSNIIWHVGVKGDYRREFWKFAWPRLKTGDIERVISVGLVAHHLIVFARDASSGQQNASYYSTRLRDMSVAAE</sequence>
<accession>A0A7C9VEI6</accession>
<evidence type="ECO:0000259" key="6">
    <source>
        <dbReference type="PROSITE" id="PS51918"/>
    </source>
</evidence>
<dbReference type="GO" id="GO:0005829">
    <property type="term" value="C:cytosol"/>
    <property type="evidence" value="ECO:0007669"/>
    <property type="project" value="TreeGrafter"/>
</dbReference>
<dbReference type="InterPro" id="IPR034530">
    <property type="entry name" value="HpnP-like"/>
</dbReference>
<comment type="cofactor">
    <cofactor evidence="1">
        <name>[4Fe-4S] cluster</name>
        <dbReference type="ChEBI" id="CHEBI:49883"/>
    </cofactor>
</comment>
<dbReference type="SMART" id="SM00729">
    <property type="entry name" value="Elp3"/>
    <property type="match status" value="1"/>
</dbReference>
<evidence type="ECO:0000256" key="5">
    <source>
        <dbReference type="ARBA" id="ARBA00023014"/>
    </source>
</evidence>
<feature type="non-terminal residue" evidence="7">
    <location>
        <position position="1"/>
    </location>
</feature>
<protein>
    <submittedName>
        <fullName evidence="7">B12-binding domain-containing radical SAM protein</fullName>
    </submittedName>
</protein>
<evidence type="ECO:0000256" key="2">
    <source>
        <dbReference type="ARBA" id="ARBA00022691"/>
    </source>
</evidence>
<dbReference type="GO" id="GO:0046872">
    <property type="term" value="F:metal ion binding"/>
    <property type="evidence" value="ECO:0007669"/>
    <property type="project" value="UniProtKB-KW"/>
</dbReference>
<dbReference type="InterPro" id="IPR006638">
    <property type="entry name" value="Elp3/MiaA/NifB-like_rSAM"/>
</dbReference>
<dbReference type="Proteomes" id="UP000480266">
    <property type="component" value="Unassembled WGS sequence"/>
</dbReference>
<dbReference type="InterPro" id="IPR007197">
    <property type="entry name" value="rSAM"/>
</dbReference>
<proteinExistence type="predicted"/>
<dbReference type="SFLD" id="SFLDS00029">
    <property type="entry name" value="Radical_SAM"/>
    <property type="match status" value="1"/>
</dbReference>
<keyword evidence="8" id="KW-1185">Reference proteome</keyword>
<dbReference type="InterPro" id="IPR034466">
    <property type="entry name" value="Methyltransferase_Class_B"/>
</dbReference>
<keyword evidence="3" id="KW-0479">Metal-binding</keyword>
<reference evidence="7" key="1">
    <citation type="submission" date="2020-02" db="EMBL/GenBank/DDBJ databases">
        <title>Draft genome sequence of Candidatus Afipia apatlaquensis IBT-C3, a potential strain for decolorization of textile dyes.</title>
        <authorList>
            <person name="Sanchez-Reyes A."/>
            <person name="Breton-Deval L."/>
            <person name="Mangelson H."/>
            <person name="Sanchez-Flores A."/>
        </authorList>
    </citation>
    <scope>NUCLEOTIDE SEQUENCE [LARGE SCALE GENOMIC DNA]</scope>
    <source>
        <strain evidence="7">IBT-C3</strain>
    </source>
</reference>
<dbReference type="InterPro" id="IPR058240">
    <property type="entry name" value="rSAM_sf"/>
</dbReference>
<feature type="domain" description="Radical SAM core" evidence="6">
    <location>
        <begin position="14"/>
        <end position="247"/>
    </location>
</feature>
<dbReference type="SFLD" id="SFLDF00303">
    <property type="entry name" value="hopanoid_C2-methyltransferase"/>
    <property type="match status" value="1"/>
</dbReference>
<dbReference type="Pfam" id="PF04055">
    <property type="entry name" value="Radical_SAM"/>
    <property type="match status" value="1"/>
</dbReference>
<dbReference type="PANTHER" id="PTHR43409">
    <property type="entry name" value="ANAEROBIC MAGNESIUM-PROTOPORPHYRIN IX MONOMETHYL ESTER CYCLASE-RELATED"/>
    <property type="match status" value="1"/>
</dbReference>
<keyword evidence="4" id="KW-0408">Iron</keyword>
<dbReference type="InterPro" id="IPR023404">
    <property type="entry name" value="rSAM_horseshoe"/>
</dbReference>
<dbReference type="GO" id="GO:0003824">
    <property type="term" value="F:catalytic activity"/>
    <property type="evidence" value="ECO:0007669"/>
    <property type="project" value="InterPro"/>
</dbReference>
<evidence type="ECO:0000256" key="4">
    <source>
        <dbReference type="ARBA" id="ARBA00023004"/>
    </source>
</evidence>
<dbReference type="AlphaFoldDB" id="A0A7C9VEI6"/>
<dbReference type="Gene3D" id="3.80.30.20">
    <property type="entry name" value="tm_1862 like domain"/>
    <property type="match status" value="1"/>
</dbReference>
<comment type="caution">
    <text evidence="7">The sequence shown here is derived from an EMBL/GenBank/DDBJ whole genome shotgun (WGS) entry which is preliminary data.</text>
</comment>
<dbReference type="SUPFAM" id="SSF102114">
    <property type="entry name" value="Radical SAM enzymes"/>
    <property type="match status" value="1"/>
</dbReference>
<dbReference type="PANTHER" id="PTHR43409:SF9">
    <property type="entry name" value="BLR2995 PROTEIN"/>
    <property type="match status" value="1"/>
</dbReference>
<dbReference type="InterPro" id="IPR051198">
    <property type="entry name" value="BchE-like"/>
</dbReference>
<dbReference type="GO" id="GO:0051539">
    <property type="term" value="F:4 iron, 4 sulfur cluster binding"/>
    <property type="evidence" value="ECO:0007669"/>
    <property type="project" value="UniProtKB-KW"/>
</dbReference>
<dbReference type="EMBL" id="JAAMRR010000574">
    <property type="protein sequence ID" value="NGX95747.1"/>
    <property type="molecule type" value="Genomic_DNA"/>
</dbReference>
<dbReference type="InterPro" id="IPR025274">
    <property type="entry name" value="DUF4070"/>
</dbReference>
<dbReference type="PROSITE" id="PS51918">
    <property type="entry name" value="RADICAL_SAM"/>
    <property type="match status" value="1"/>
</dbReference>
<evidence type="ECO:0000313" key="7">
    <source>
        <dbReference type="EMBL" id="NGX95747.1"/>
    </source>
</evidence>
<dbReference type="SFLD" id="SFLDG01123">
    <property type="entry name" value="methyltransferase_(Class_B)"/>
    <property type="match status" value="1"/>
</dbReference>
<dbReference type="Pfam" id="PF13282">
    <property type="entry name" value="DUF4070"/>
    <property type="match status" value="1"/>
</dbReference>
<organism evidence="7 8">
    <name type="scientific">Candidatus Afipia apatlaquensis</name>
    <dbReference type="NCBI Taxonomy" id="2712852"/>
    <lineage>
        <taxon>Bacteria</taxon>
        <taxon>Pseudomonadati</taxon>
        <taxon>Pseudomonadota</taxon>
        <taxon>Alphaproteobacteria</taxon>
        <taxon>Hyphomicrobiales</taxon>
        <taxon>Nitrobacteraceae</taxon>
        <taxon>Afipia</taxon>
    </lineage>
</organism>
<evidence type="ECO:0000256" key="1">
    <source>
        <dbReference type="ARBA" id="ARBA00001966"/>
    </source>
</evidence>
<gene>
    <name evidence="7" type="ORF">G4V63_11095</name>
</gene>